<keyword evidence="5" id="KW-1185">Reference proteome</keyword>
<comment type="caution">
    <text evidence="4">The sequence shown here is derived from an EMBL/GenBank/DDBJ whole genome shotgun (WGS) entry which is preliminary data.</text>
</comment>
<evidence type="ECO:0000313" key="5">
    <source>
        <dbReference type="Proteomes" id="UP001589535"/>
    </source>
</evidence>
<evidence type="ECO:0008006" key="6">
    <source>
        <dbReference type="Google" id="ProtNLM"/>
    </source>
</evidence>
<dbReference type="InterPro" id="IPR013783">
    <property type="entry name" value="Ig-like_fold"/>
</dbReference>
<gene>
    <name evidence="4" type="ORF">ACFFTO_03710</name>
</gene>
<feature type="chain" id="PRO_5045690639" description="Gram-positive cocci surface proteins LPxTG domain-containing protein" evidence="3">
    <location>
        <begin position="28"/>
        <end position="584"/>
    </location>
</feature>
<feature type="region of interest" description="Disordered" evidence="1">
    <location>
        <begin position="24"/>
        <end position="91"/>
    </location>
</feature>
<sequence length="584" mass="59658">MRPLARCFSVVAAAALLAGVFAGPAGAEEPTPTAAAPSTSEAPSTAPSTVPSPSEAPEPSSVPSATQPENKPAAAQPQDDPGPQPDLDVSIEHADSYPTNADVHFTIKIHNPRSVPAEKLRVAQWIGKPDDLVVPFADGWGPLSSDRGVTLQPGETFTQAVVGQIQDISQDHANLRGFVYDKDGHGVAPSFDIPFKLEKTPGHASGVVYGDANGNGTLDAGEELTGIELTLRYSTLTYRATSGKGGHFDFGEIPAARYSLGGDVIGGWLFAFQNVQVGPDTHLVVRGAPPLDGKLAASMAFTQDSYHVGDLAHVTVKLTNSGQVPLTGIVAECDRFGASYALQGTGPGWGDLAGDGVRVGPGETRTIDVTEQVPAGAVDRGLVTASCDFGYRGVDLDNHAFAGAQASVPGGKAAVVGDVAVYDDRGQVKQGVAGTKVVLVAEGHCPVTAEQTTDANGHFEFHDVLPGPDYQLLLLPPKGWKVKYENPVDIYVRGPADRPVRVRIDAEEGDAPLPAVPVNPADCTAGSPAGGAPGAAGGTGGGQSGGSGLASTGVDAIGLGALALAALALGGGLVFGARQRRRAA</sequence>
<evidence type="ECO:0000256" key="1">
    <source>
        <dbReference type="SAM" id="MobiDB-lite"/>
    </source>
</evidence>
<feature type="compositionally biased region" description="Low complexity" evidence="1">
    <location>
        <begin position="24"/>
        <end position="81"/>
    </location>
</feature>
<name>A0ABV5TXV1_9PSEU</name>
<evidence type="ECO:0000256" key="3">
    <source>
        <dbReference type="SAM" id="SignalP"/>
    </source>
</evidence>
<evidence type="ECO:0000256" key="2">
    <source>
        <dbReference type="SAM" id="Phobius"/>
    </source>
</evidence>
<keyword evidence="2" id="KW-1133">Transmembrane helix</keyword>
<dbReference type="EMBL" id="JBHMBK010000002">
    <property type="protein sequence ID" value="MFB9683280.1"/>
    <property type="molecule type" value="Genomic_DNA"/>
</dbReference>
<dbReference type="Proteomes" id="UP001589535">
    <property type="component" value="Unassembled WGS sequence"/>
</dbReference>
<feature type="compositionally biased region" description="Gly residues" evidence="1">
    <location>
        <begin position="528"/>
        <end position="547"/>
    </location>
</feature>
<organism evidence="4 5">
    <name type="scientific">Amycolatopsis plumensis</name>
    <dbReference type="NCBI Taxonomy" id="236508"/>
    <lineage>
        <taxon>Bacteria</taxon>
        <taxon>Bacillati</taxon>
        <taxon>Actinomycetota</taxon>
        <taxon>Actinomycetes</taxon>
        <taxon>Pseudonocardiales</taxon>
        <taxon>Pseudonocardiaceae</taxon>
        <taxon>Amycolatopsis</taxon>
    </lineage>
</organism>
<keyword evidence="2" id="KW-0472">Membrane</keyword>
<keyword evidence="3" id="KW-0732">Signal</keyword>
<reference evidence="4 5" key="1">
    <citation type="submission" date="2024-09" db="EMBL/GenBank/DDBJ databases">
        <authorList>
            <person name="Sun Q."/>
            <person name="Mori K."/>
        </authorList>
    </citation>
    <scope>NUCLEOTIDE SEQUENCE [LARGE SCALE GENOMIC DNA]</scope>
    <source>
        <strain evidence="4 5">JCM 13852</strain>
    </source>
</reference>
<feature type="signal peptide" evidence="3">
    <location>
        <begin position="1"/>
        <end position="27"/>
    </location>
</feature>
<evidence type="ECO:0000313" key="4">
    <source>
        <dbReference type="EMBL" id="MFB9683280.1"/>
    </source>
</evidence>
<protein>
    <recommendedName>
        <fullName evidence="6">Gram-positive cocci surface proteins LPxTG domain-containing protein</fullName>
    </recommendedName>
</protein>
<proteinExistence type="predicted"/>
<feature type="transmembrane region" description="Helical" evidence="2">
    <location>
        <begin position="556"/>
        <end position="577"/>
    </location>
</feature>
<dbReference type="Gene3D" id="2.60.40.10">
    <property type="entry name" value="Immunoglobulins"/>
    <property type="match status" value="1"/>
</dbReference>
<feature type="region of interest" description="Disordered" evidence="1">
    <location>
        <begin position="511"/>
        <end position="547"/>
    </location>
</feature>
<accession>A0ABV5TXV1</accession>
<dbReference type="SUPFAM" id="SSF117074">
    <property type="entry name" value="Hypothetical protein PA1324"/>
    <property type="match status" value="2"/>
</dbReference>
<dbReference type="RefSeq" id="WP_378189256.1">
    <property type="nucleotide sequence ID" value="NZ_JBHMBK010000002.1"/>
</dbReference>
<keyword evidence="2" id="KW-0812">Transmembrane</keyword>